<dbReference type="PRINTS" id="PR00096">
    <property type="entry name" value="GATASE"/>
</dbReference>
<dbReference type="PANTHER" id="PTHR11236:SF18">
    <property type="entry name" value="AMINODEOXYCHORISMATE SYNTHASE"/>
    <property type="match status" value="1"/>
</dbReference>
<dbReference type="InterPro" id="IPR017926">
    <property type="entry name" value="GATASE"/>
</dbReference>
<feature type="domain" description="Chorismate-utilising enzyme C-terminal" evidence="11">
    <location>
        <begin position="456"/>
        <end position="648"/>
    </location>
</feature>
<dbReference type="GO" id="GO:0046654">
    <property type="term" value="P:tetrahydrofolate biosynthetic process"/>
    <property type="evidence" value="ECO:0007669"/>
    <property type="project" value="UniProtKB-UniPathway"/>
</dbReference>
<dbReference type="EC" id="2.6.1.85" evidence="4"/>
<proteinExistence type="inferred from homology"/>
<keyword evidence="6" id="KW-0289">Folate biosynthesis</keyword>
<evidence type="ECO:0000313" key="13">
    <source>
        <dbReference type="EMBL" id="TFY81992.1"/>
    </source>
</evidence>
<evidence type="ECO:0000256" key="1">
    <source>
        <dbReference type="ARBA" id="ARBA00001000"/>
    </source>
</evidence>
<evidence type="ECO:0000313" key="14">
    <source>
        <dbReference type="Proteomes" id="UP000298061"/>
    </source>
</evidence>
<dbReference type="GO" id="GO:0005737">
    <property type="term" value="C:cytoplasm"/>
    <property type="evidence" value="ECO:0007669"/>
    <property type="project" value="TreeGrafter"/>
</dbReference>
<evidence type="ECO:0000256" key="6">
    <source>
        <dbReference type="ARBA" id="ARBA00022909"/>
    </source>
</evidence>
<dbReference type="Pfam" id="PF04715">
    <property type="entry name" value="Anth_synt_I_N"/>
    <property type="match status" value="1"/>
</dbReference>
<dbReference type="PANTHER" id="PTHR11236">
    <property type="entry name" value="AMINOBENZOATE/ANTHRANILATE SYNTHASE"/>
    <property type="match status" value="1"/>
</dbReference>
<dbReference type="SUPFAM" id="SSF52317">
    <property type="entry name" value="Class I glutamine amidotransferase-like"/>
    <property type="match status" value="1"/>
</dbReference>
<dbReference type="SUPFAM" id="SSF56322">
    <property type="entry name" value="ADC synthase"/>
    <property type="match status" value="1"/>
</dbReference>
<evidence type="ECO:0000256" key="9">
    <source>
        <dbReference type="ARBA" id="ARBA00031904"/>
    </source>
</evidence>
<dbReference type="InterPro" id="IPR019999">
    <property type="entry name" value="Anth_synth_I-like"/>
</dbReference>
<comment type="pathway">
    <text evidence="2">Cofactor biosynthesis; tetrahydrofolate biosynthesis; 4-aminobenzoate from chorismate: step 1/2.</text>
</comment>
<evidence type="ECO:0000259" key="12">
    <source>
        <dbReference type="Pfam" id="PF04715"/>
    </source>
</evidence>
<feature type="domain" description="Anthranilate synthase component I N-terminal" evidence="12">
    <location>
        <begin position="274"/>
        <end position="405"/>
    </location>
</feature>
<protein>
    <recommendedName>
        <fullName evidence="4">aminodeoxychorismate synthase</fullName>
        <ecNumber evidence="4">2.6.1.85</ecNumber>
    </recommendedName>
    <alternativeName>
        <fullName evidence="8">Para-aminobenzoate synthase</fullName>
    </alternativeName>
    <alternativeName>
        <fullName evidence="9">p-aminobenzoic acid synthase</fullName>
    </alternativeName>
</protein>
<dbReference type="Pfam" id="PF00425">
    <property type="entry name" value="Chorismate_bind"/>
    <property type="match status" value="2"/>
</dbReference>
<dbReference type="CDD" id="cd01743">
    <property type="entry name" value="GATase1_Anthranilate_Synthase"/>
    <property type="match status" value="1"/>
</dbReference>
<comment type="caution">
    <text evidence="13">The sequence shown here is derived from an EMBL/GenBank/DDBJ whole genome shotgun (WGS) entry which is preliminary data.</text>
</comment>
<dbReference type="InterPro" id="IPR006805">
    <property type="entry name" value="Anth_synth_I_N"/>
</dbReference>
<dbReference type="NCBIfam" id="TIGR00566">
    <property type="entry name" value="trpG_papA"/>
    <property type="match status" value="1"/>
</dbReference>
<comment type="catalytic activity">
    <reaction evidence="1">
        <text>chorismate + L-glutamine = 4-amino-4-deoxychorismate + L-glutamate</text>
        <dbReference type="Rhea" id="RHEA:11672"/>
        <dbReference type="ChEBI" id="CHEBI:29748"/>
        <dbReference type="ChEBI" id="CHEBI:29985"/>
        <dbReference type="ChEBI" id="CHEBI:58359"/>
        <dbReference type="ChEBI" id="CHEBI:58406"/>
        <dbReference type="EC" id="2.6.1.85"/>
    </reaction>
</comment>
<accession>A0A4Z0A4N6</accession>
<sequence length="775" mass="85384">MPSAGARILFIDSYDSFTYNLASLCREAVPGCEIHIIKNDQLSVKELTSILPYFAAVIVGPGPGSPDTTEDIGIVRQLWKISEDKLLPIFGVCLGLQSLAIEHGACLRRLNVVKHGQVSQIIHDGTGLFKGVGEANVVRYHSLHVVCQDLSDIEELAWADDGEENGRVVMAVKHSTKPFWAVQYHPESVCTTSGGLEVMRNFWRLAQNWSVVHGRSWRPWEDEICSMVGPTWPHVWSHTPPSSPHDPDRSDIPTSAIHLPDATVALVAELLGACDESTPFALLQSTSQPGRFSILASLTPDSTRITHIVGDVHVSVVRGNDVVREPLHTNDVWSWLASFMRPHKARQGALEIPFWGGLVGYLSYELGAETLSCPHPSTASARHPDVNLVFVERSVVIDHITGYVYIQSMKQGDDAWRNGTIERLVKATQKLSSEGSAPPSSAPLFAKPPVMSLPDKEYYKARIRQAQEHLFAGDSYELCLTAQTRIKTQPRKHSTSSSSSWDLYKLLQTRNPAPHAGYLRLHPTTFLSSSPERFLSYSRPPNAKCQLRPIKGTVRKGPGITRAVAEEALIGSAKEVAENLMIVDLIRHDLHGVVGENVEVKQFCRVEEYETVWQLVSVIEGQLPEGSVGPDAERELGWEVLRRSLPPGTNVSYSYLFSLLIMPVIFTGSMTGAPKKRSVEILQKLEGHERGIYSGVFGYWCVGGGGDWSVVIRSCFKHDGQSGDRPDCPETDPAEEWTIGAGGAITALSDPEAEWDEMVVKLESVLRTFESAAAT</sequence>
<evidence type="ECO:0000259" key="10">
    <source>
        <dbReference type="Pfam" id="PF00117"/>
    </source>
</evidence>
<dbReference type="InterPro" id="IPR005801">
    <property type="entry name" value="ADC_synthase"/>
</dbReference>
<dbReference type="GO" id="GO:0046820">
    <property type="term" value="F:4-amino-4-deoxychorismate synthase activity"/>
    <property type="evidence" value="ECO:0007669"/>
    <property type="project" value="UniProtKB-EC"/>
</dbReference>
<dbReference type="InterPro" id="IPR029062">
    <property type="entry name" value="Class_I_gatase-like"/>
</dbReference>
<dbReference type="STRING" id="135208.A0A4Z0A4N6"/>
<dbReference type="GO" id="GO:0000162">
    <property type="term" value="P:L-tryptophan biosynthetic process"/>
    <property type="evidence" value="ECO:0007669"/>
    <property type="project" value="TreeGrafter"/>
</dbReference>
<keyword evidence="5" id="KW-0808">Transferase</keyword>
<keyword evidence="7" id="KW-0315">Glutamine amidotransferase</keyword>
<dbReference type="Pfam" id="PF00117">
    <property type="entry name" value="GATase"/>
    <property type="match status" value="1"/>
</dbReference>
<evidence type="ECO:0000256" key="5">
    <source>
        <dbReference type="ARBA" id="ARBA00022679"/>
    </source>
</evidence>
<dbReference type="Proteomes" id="UP000298061">
    <property type="component" value="Unassembled WGS sequence"/>
</dbReference>
<dbReference type="Gene3D" id="3.60.120.10">
    <property type="entry name" value="Anthranilate synthase"/>
    <property type="match status" value="1"/>
</dbReference>
<dbReference type="Gene3D" id="3.40.50.880">
    <property type="match status" value="1"/>
</dbReference>
<name>A0A4Z0A4N6_9AGAM</name>
<evidence type="ECO:0000256" key="3">
    <source>
        <dbReference type="ARBA" id="ARBA00005970"/>
    </source>
</evidence>
<dbReference type="UniPathway" id="UPA00077">
    <property type="reaction ID" value="UER00149"/>
</dbReference>
<gene>
    <name evidence="13" type="ORF">EWM64_g2022</name>
</gene>
<dbReference type="OrthoDB" id="64220at2759"/>
<reference evidence="13 14" key="1">
    <citation type="submission" date="2019-02" db="EMBL/GenBank/DDBJ databases">
        <title>Genome sequencing of the rare red list fungi Hericium alpestre (H. flagellum).</title>
        <authorList>
            <person name="Buettner E."/>
            <person name="Kellner H."/>
        </authorList>
    </citation>
    <scope>NUCLEOTIDE SEQUENCE [LARGE SCALE GENOMIC DNA]</scope>
    <source>
        <strain evidence="13 14">DSM 108284</strain>
    </source>
</reference>
<evidence type="ECO:0000259" key="11">
    <source>
        <dbReference type="Pfam" id="PF00425"/>
    </source>
</evidence>
<dbReference type="NCBIfam" id="TIGR01823">
    <property type="entry name" value="PabB-fungal"/>
    <property type="match status" value="1"/>
</dbReference>
<dbReference type="InterPro" id="IPR015890">
    <property type="entry name" value="Chorismate_C"/>
</dbReference>
<dbReference type="EMBL" id="SFCI01000153">
    <property type="protein sequence ID" value="TFY81992.1"/>
    <property type="molecule type" value="Genomic_DNA"/>
</dbReference>
<comment type="similarity">
    <text evidence="3">In the C-terminal section; belongs to the anthranilate synthase component I family.</text>
</comment>
<evidence type="ECO:0000256" key="2">
    <source>
        <dbReference type="ARBA" id="ARBA00005009"/>
    </source>
</evidence>
<dbReference type="GO" id="GO:0008153">
    <property type="term" value="P:4-aminobenzoate biosynthetic process"/>
    <property type="evidence" value="ECO:0007669"/>
    <property type="project" value="TreeGrafter"/>
</dbReference>
<evidence type="ECO:0000256" key="8">
    <source>
        <dbReference type="ARBA" id="ARBA00031329"/>
    </source>
</evidence>
<feature type="domain" description="Glutamine amidotransferase" evidence="10">
    <location>
        <begin position="10"/>
        <end position="202"/>
    </location>
</feature>
<dbReference type="InterPro" id="IPR006221">
    <property type="entry name" value="TrpG/PapA_dom"/>
</dbReference>
<feature type="domain" description="Chorismate-utilising enzyme C-terminal" evidence="11">
    <location>
        <begin position="666"/>
        <end position="761"/>
    </location>
</feature>
<dbReference type="GO" id="GO:0046656">
    <property type="term" value="P:folic acid biosynthetic process"/>
    <property type="evidence" value="ECO:0007669"/>
    <property type="project" value="UniProtKB-KW"/>
</dbReference>
<keyword evidence="14" id="KW-1185">Reference proteome</keyword>
<organism evidence="13 14">
    <name type="scientific">Hericium alpestre</name>
    <dbReference type="NCBI Taxonomy" id="135208"/>
    <lineage>
        <taxon>Eukaryota</taxon>
        <taxon>Fungi</taxon>
        <taxon>Dikarya</taxon>
        <taxon>Basidiomycota</taxon>
        <taxon>Agaricomycotina</taxon>
        <taxon>Agaricomycetes</taxon>
        <taxon>Russulales</taxon>
        <taxon>Hericiaceae</taxon>
        <taxon>Hericium</taxon>
    </lineage>
</organism>
<dbReference type="PRINTS" id="PR00097">
    <property type="entry name" value="ANTSNTHASEII"/>
</dbReference>
<dbReference type="PROSITE" id="PS51273">
    <property type="entry name" value="GATASE_TYPE_1"/>
    <property type="match status" value="1"/>
</dbReference>
<evidence type="ECO:0000256" key="7">
    <source>
        <dbReference type="ARBA" id="ARBA00022962"/>
    </source>
</evidence>
<dbReference type="AlphaFoldDB" id="A0A4Z0A4N6"/>
<dbReference type="InterPro" id="IPR010117">
    <property type="entry name" value="PabB_fungal"/>
</dbReference>
<evidence type="ECO:0000256" key="4">
    <source>
        <dbReference type="ARBA" id="ARBA00013139"/>
    </source>
</evidence>